<dbReference type="GO" id="GO:0003677">
    <property type="term" value="F:DNA binding"/>
    <property type="evidence" value="ECO:0007669"/>
    <property type="project" value="UniProtKB-UniRule"/>
</dbReference>
<keyword evidence="18" id="KW-1185">Reference proteome</keyword>
<comment type="subunit">
    <text evidence="12">The RNAP catalytic core consists of 2 alpha, 1 beta, 1 beta' and 1 omega subunit. When a sigma factor is associated with the core the holoenzyme is formed, which can initiate transcription.</text>
</comment>
<accession>A0A219B2B5</accession>
<feature type="binding site" evidence="12">
    <location>
        <position position="884"/>
    </location>
    <ligand>
        <name>Zn(2+)</name>
        <dbReference type="ChEBI" id="CHEBI:29105"/>
        <label>2</label>
    </ligand>
</feature>
<keyword evidence="7 12" id="KW-0479">Metal-binding</keyword>
<keyword evidence="4 12" id="KW-0240">DNA-directed RNA polymerase</keyword>
<dbReference type="InterPro" id="IPR007081">
    <property type="entry name" value="RNA_pol_Rpb1_5"/>
</dbReference>
<feature type="region of interest" description="Disordered" evidence="15">
    <location>
        <begin position="1356"/>
        <end position="1392"/>
    </location>
</feature>
<dbReference type="Pfam" id="PF00623">
    <property type="entry name" value="RNA_pol_Rpb1_2"/>
    <property type="match status" value="1"/>
</dbReference>
<evidence type="ECO:0000256" key="6">
    <source>
        <dbReference type="ARBA" id="ARBA00022695"/>
    </source>
</evidence>
<evidence type="ECO:0000256" key="3">
    <source>
        <dbReference type="ARBA" id="ARBA00009839"/>
    </source>
</evidence>
<evidence type="ECO:0000256" key="9">
    <source>
        <dbReference type="ARBA" id="ARBA00022842"/>
    </source>
</evidence>
<feature type="binding site" evidence="12">
    <location>
        <position position="73"/>
    </location>
    <ligand>
        <name>Zn(2+)</name>
        <dbReference type="ChEBI" id="CHEBI:29105"/>
        <label>1</label>
    </ligand>
</feature>
<dbReference type="InterPro" id="IPR007066">
    <property type="entry name" value="RNA_pol_Rpb1_3"/>
</dbReference>
<dbReference type="Pfam" id="PF05000">
    <property type="entry name" value="RNA_pol_Rpb1_4"/>
    <property type="match status" value="1"/>
</dbReference>
<keyword evidence="6 12" id="KW-0548">Nucleotidyltransferase</keyword>
<dbReference type="Gene3D" id="4.10.860.120">
    <property type="entry name" value="RNA polymerase II, clamp domain"/>
    <property type="match status" value="1"/>
</dbReference>
<feature type="domain" description="RNA polymerase N-terminal" evidence="16">
    <location>
        <begin position="237"/>
        <end position="516"/>
    </location>
</feature>
<dbReference type="HAMAP" id="MF_01322">
    <property type="entry name" value="RNApol_bact_RpoC"/>
    <property type="match status" value="1"/>
</dbReference>
<dbReference type="Gene3D" id="1.10.150.390">
    <property type="match status" value="1"/>
</dbReference>
<evidence type="ECO:0000256" key="2">
    <source>
        <dbReference type="ARBA" id="ARBA00007616"/>
    </source>
</evidence>
<dbReference type="FunFam" id="1.10.132.30:FF:000003">
    <property type="entry name" value="DNA-directed RNA polymerase subunit beta"/>
    <property type="match status" value="1"/>
</dbReference>
<feature type="binding site" evidence="12">
    <location>
        <position position="464"/>
    </location>
    <ligand>
        <name>Mg(2+)</name>
        <dbReference type="ChEBI" id="CHEBI:18420"/>
    </ligand>
</feature>
<dbReference type="Gene3D" id="1.10.274.100">
    <property type="entry name" value="RNA polymerase Rpb1, domain 3"/>
    <property type="match status" value="2"/>
</dbReference>
<evidence type="ECO:0000256" key="11">
    <source>
        <dbReference type="ARBA" id="ARBA00048552"/>
    </source>
</evidence>
<dbReference type="Gene3D" id="2.40.40.20">
    <property type="match status" value="1"/>
</dbReference>
<keyword evidence="9 12" id="KW-0460">Magnesium</keyword>
<feature type="binding site" evidence="12">
    <location>
        <position position="810"/>
    </location>
    <ligand>
        <name>Zn(2+)</name>
        <dbReference type="ChEBI" id="CHEBI:29105"/>
        <label>2</label>
    </ligand>
</feature>
<dbReference type="CDD" id="cd01609">
    <property type="entry name" value="RNAP_beta'_N"/>
    <property type="match status" value="1"/>
</dbReference>
<evidence type="ECO:0000256" key="5">
    <source>
        <dbReference type="ARBA" id="ARBA00022679"/>
    </source>
</evidence>
<feature type="binding site" evidence="12">
    <location>
        <position position="466"/>
    </location>
    <ligand>
        <name>Mg(2+)</name>
        <dbReference type="ChEBI" id="CHEBI:18420"/>
    </ligand>
</feature>
<dbReference type="InterPro" id="IPR044893">
    <property type="entry name" value="RNA_pol_Rpb1_clamp_domain"/>
</dbReference>
<dbReference type="InterPro" id="IPR012754">
    <property type="entry name" value="DNA-dir_RpoC_beta_prime_bact"/>
</dbReference>
<dbReference type="InterPro" id="IPR000722">
    <property type="entry name" value="RNA_pol_asu"/>
</dbReference>
<dbReference type="Proteomes" id="UP000198462">
    <property type="component" value="Unassembled WGS sequence"/>
</dbReference>
<dbReference type="InterPro" id="IPR042102">
    <property type="entry name" value="RNA_pol_Rpb1_3_sf"/>
</dbReference>
<keyword evidence="5 12" id="KW-0808">Transferase</keyword>
<evidence type="ECO:0000313" key="17">
    <source>
        <dbReference type="EMBL" id="OWV32502.1"/>
    </source>
</evidence>
<evidence type="ECO:0000259" key="16">
    <source>
        <dbReference type="SMART" id="SM00663"/>
    </source>
</evidence>
<feature type="binding site" evidence="12">
    <location>
        <position position="462"/>
    </location>
    <ligand>
        <name>Mg(2+)</name>
        <dbReference type="ChEBI" id="CHEBI:18420"/>
    </ligand>
</feature>
<comment type="similarity">
    <text evidence="1 12 13">Belongs to the RNA polymerase beta' chain family.</text>
</comment>
<feature type="coiled-coil region" evidence="14">
    <location>
        <begin position="1261"/>
        <end position="1288"/>
    </location>
</feature>
<dbReference type="GO" id="GO:0006351">
    <property type="term" value="P:DNA-templated transcription"/>
    <property type="evidence" value="ECO:0007669"/>
    <property type="project" value="UniProtKB-UniRule"/>
</dbReference>
<comment type="cofactor">
    <cofactor evidence="12">
        <name>Mg(2+)</name>
        <dbReference type="ChEBI" id="CHEBI:18420"/>
    </cofactor>
    <text evidence="12">Binds 1 Mg(2+) ion per subunit.</text>
</comment>
<evidence type="ECO:0000256" key="15">
    <source>
        <dbReference type="SAM" id="MobiDB-lite"/>
    </source>
</evidence>
<evidence type="ECO:0000256" key="1">
    <source>
        <dbReference type="ARBA" id="ARBA00006460"/>
    </source>
</evidence>
<dbReference type="PANTHER" id="PTHR19376">
    <property type="entry name" value="DNA-DIRECTED RNA POLYMERASE"/>
    <property type="match status" value="1"/>
</dbReference>
<dbReference type="OrthoDB" id="9815296at2"/>
<evidence type="ECO:0000256" key="10">
    <source>
        <dbReference type="ARBA" id="ARBA00023163"/>
    </source>
</evidence>
<gene>
    <name evidence="12" type="primary">rpoC</name>
    <name evidence="17" type="ORF">B5C34_02885</name>
</gene>
<feature type="binding site" evidence="12">
    <location>
        <position position="894"/>
    </location>
    <ligand>
        <name>Zn(2+)</name>
        <dbReference type="ChEBI" id="CHEBI:29105"/>
        <label>2</label>
    </ligand>
</feature>
<dbReference type="Gene3D" id="1.10.40.90">
    <property type="match status" value="1"/>
</dbReference>
<name>A0A219B2B5_9SPHN</name>
<comment type="similarity">
    <text evidence="3">In the C-terminal section; belongs to the RNA polymerase beta' chain family.</text>
</comment>
<feature type="compositionally biased region" description="Basic and acidic residues" evidence="15">
    <location>
        <begin position="1356"/>
        <end position="1373"/>
    </location>
</feature>
<dbReference type="EMBL" id="NFZT01000001">
    <property type="protein sequence ID" value="OWV32502.1"/>
    <property type="molecule type" value="Genomic_DNA"/>
</dbReference>
<evidence type="ECO:0000313" key="18">
    <source>
        <dbReference type="Proteomes" id="UP000198462"/>
    </source>
</evidence>
<evidence type="ECO:0000256" key="14">
    <source>
        <dbReference type="SAM" id="Coils"/>
    </source>
</evidence>
<dbReference type="Gene3D" id="1.10.1790.20">
    <property type="match status" value="1"/>
</dbReference>
<dbReference type="SMART" id="SM00663">
    <property type="entry name" value="RPOLA_N"/>
    <property type="match status" value="1"/>
</dbReference>
<dbReference type="Gene3D" id="1.10.132.30">
    <property type="match status" value="1"/>
</dbReference>
<dbReference type="eggNOG" id="COG0086">
    <property type="taxonomic scope" value="Bacteria"/>
</dbReference>
<feature type="binding site" evidence="12">
    <location>
        <position position="89"/>
    </location>
    <ligand>
        <name>Zn(2+)</name>
        <dbReference type="ChEBI" id="CHEBI:29105"/>
        <label>1</label>
    </ligand>
</feature>
<feature type="binding site" evidence="12">
    <location>
        <position position="891"/>
    </location>
    <ligand>
        <name>Zn(2+)</name>
        <dbReference type="ChEBI" id="CHEBI:29105"/>
        <label>2</label>
    </ligand>
</feature>
<dbReference type="GO" id="GO:0000428">
    <property type="term" value="C:DNA-directed RNA polymerase complex"/>
    <property type="evidence" value="ECO:0007669"/>
    <property type="project" value="UniProtKB-KW"/>
</dbReference>
<dbReference type="NCBIfam" id="TIGR02386">
    <property type="entry name" value="rpoC_TIGR"/>
    <property type="match status" value="1"/>
</dbReference>
<comment type="cofactor">
    <cofactor evidence="12">
        <name>Zn(2+)</name>
        <dbReference type="ChEBI" id="CHEBI:29105"/>
    </cofactor>
    <text evidence="12">Binds 2 Zn(2+) ions per subunit.</text>
</comment>
<evidence type="ECO:0000256" key="13">
    <source>
        <dbReference type="RuleBase" id="RU004279"/>
    </source>
</evidence>
<feature type="binding site" evidence="12">
    <location>
        <position position="86"/>
    </location>
    <ligand>
        <name>Zn(2+)</name>
        <dbReference type="ChEBI" id="CHEBI:29105"/>
        <label>1</label>
    </ligand>
</feature>
<evidence type="ECO:0000256" key="7">
    <source>
        <dbReference type="ARBA" id="ARBA00022723"/>
    </source>
</evidence>
<dbReference type="STRING" id="1234595.C725_1382"/>
<dbReference type="Pfam" id="PF04983">
    <property type="entry name" value="RNA_pol_Rpb1_3"/>
    <property type="match status" value="1"/>
</dbReference>
<proteinExistence type="inferred from homology"/>
<dbReference type="CDD" id="cd02655">
    <property type="entry name" value="RNAP_beta'_C"/>
    <property type="match status" value="1"/>
</dbReference>
<reference evidence="18" key="1">
    <citation type="submission" date="2017-05" db="EMBL/GenBank/DDBJ databases">
        <authorList>
            <person name="Lin X."/>
        </authorList>
    </citation>
    <scope>NUCLEOTIDE SEQUENCE [LARGE SCALE GENOMIC DNA]</scope>
    <source>
        <strain evidence="18">JLT2012</strain>
    </source>
</reference>
<evidence type="ECO:0000256" key="8">
    <source>
        <dbReference type="ARBA" id="ARBA00022833"/>
    </source>
</evidence>
<dbReference type="InterPro" id="IPR007080">
    <property type="entry name" value="RNA_pol_Rpb1_1"/>
</dbReference>
<dbReference type="Pfam" id="PF04998">
    <property type="entry name" value="RNA_pol_Rpb1_5"/>
    <property type="match status" value="1"/>
</dbReference>
<keyword evidence="8 12" id="KW-0862">Zinc</keyword>
<sequence>MNQEIMNFYNPAAKPETFDQIKIGIASPERIRSWSYGEIKKPETINYRTFKPERDGLFCARIFGPIKDYECLCGKYKRMKYKGIVCEKCGVEVTVSKVRRDRMGHIELAAPVAHIWFLKSLPSRIGMLLDIQLKQLEKVLYFESFIVVEPGLTPLEKLQLLTEDELLDAQDEYGEDAFTAGIGAEAIREILETMDLEAEHKALEEELAVTKSELKPKKIIKRMKVIESFMESGNRPEWMILSVVPVIPPDLRPLVPLDGGRFATSDLNDLYRRVINRNNRLKRLIELRAPDIIVRNEKRMLQESVDALFDNGRRGRIITGANKRPLKSLSDMLKGKQGRFRQNLLGKRVDYSGRSVIVTGPELKLHQCGLPKKMALELFKPFIYARLDAKGLSMTLKQAKKWVEKERKEVWDILDEVIREHPVLLNRAPTLHRLGIQAFEPVLIEGKAIQLHPLVCSAFNADFDGDQMAVHVPLSLEAQLEARVLMMSTNNILSPANGKPIIVPSQDMILGLYYLSMDRQGEPGEGMVLSDIVEVHNALDAGLVTLHSKITARVPQTDEEGNEYMLRVETTPGRMLIGEKLPKTHRVPYELINRLLTKREIADVIDVVYRETGQKETVLFADAIMDLGFRHACSAGISFGKDDMIIPFEKEEMVNETRATVADFEQQYQDGLITQGEKYNKVIDAWARCGDRVADAMMGKLSAHELDEGGREKPVNAIYMMAHSGARGSPAQMKQLAGMRGLMAKPSGEIIETPIISNFKEGLTVLEYFNSTHGARKGLADTALKTANSGYLTRRLVDVSQDCTITEEDCGTDKSLNVKAIVEGGNTIVSLGERILGRTLADDVIDAKTGETVMEAGTLLGEAETKLIEDVEPASVDIRSPLVCEAQIGVCGACYGRDLARGTPVNIGEAVGVIAAQSIGEPGTQLTMRTFHIGGAAQVSEQSTLESSFDGRVEYRNLDSIKDQKGRLLAASRSGEIAVIDMEGRERSVDRIPYGAIIAWEDGHIVKQGDRLAEWDPYTLPVIADKGGVVKYQDLVEGVSLTEEADEATGITAKTVADWKAVPKSGDLKPRITLTGDNSEDAQVYQLSVGSILSVDEGAEVKPGDIIARIPREAAKTRDITGGLPRVAELFEARKPKDNAVIASIDGRIEFGRDYKTKKRLYIHPEDGSDTVEYMVPKGKHIAVQDGDSVRKGDYLIDGNPDPHDILDVMGVEALAEYLVWEIQEVYRLQGVKINDKHIEVIVRQMLQKVEITKSGDTTLLVGEQVDLTEMEEENAKLTARQEKAEGKPVLLGITKASLQTRSFISAASFQETTRVLTEAAVQGKVDTLNGLKENVIVGRLIPAGTGAAMNRARLEASQRDAKLREKQRKALEAAEAEAANAEAETETEAAE</sequence>
<dbReference type="EC" id="2.7.7.6" evidence="12"/>
<dbReference type="FunFam" id="1.10.150.390:FF:000002">
    <property type="entry name" value="DNA-directed RNA polymerase subunit beta"/>
    <property type="match status" value="1"/>
</dbReference>
<dbReference type="Gene3D" id="2.40.50.100">
    <property type="match status" value="3"/>
</dbReference>
<dbReference type="InterPro" id="IPR006592">
    <property type="entry name" value="RNA_pol_N"/>
</dbReference>
<dbReference type="GO" id="GO:0003899">
    <property type="term" value="F:DNA-directed RNA polymerase activity"/>
    <property type="evidence" value="ECO:0007669"/>
    <property type="project" value="UniProtKB-UniRule"/>
</dbReference>
<organism evidence="17 18">
    <name type="scientific">Pacificimonas flava</name>
    <dbReference type="NCBI Taxonomy" id="1234595"/>
    <lineage>
        <taxon>Bacteria</taxon>
        <taxon>Pseudomonadati</taxon>
        <taxon>Pseudomonadota</taxon>
        <taxon>Alphaproteobacteria</taxon>
        <taxon>Sphingomonadales</taxon>
        <taxon>Sphingosinicellaceae</taxon>
        <taxon>Pacificimonas</taxon>
    </lineage>
</organism>
<protein>
    <recommendedName>
        <fullName evidence="12">DNA-directed RNA polymerase subunit beta'</fullName>
        <shortName evidence="12">RNAP subunit beta'</shortName>
        <ecNumber evidence="12">2.7.7.6</ecNumber>
    </recommendedName>
    <alternativeName>
        <fullName evidence="12">RNA polymerase subunit beta'</fullName>
    </alternativeName>
    <alternativeName>
        <fullName evidence="12">Transcriptase subunit beta'</fullName>
    </alternativeName>
</protein>
<comment type="similarity">
    <text evidence="2">In the N-terminal section; belongs to the RNA polymerase beta chain family.</text>
</comment>
<keyword evidence="10 12" id="KW-0804">Transcription</keyword>
<dbReference type="InterPro" id="IPR007083">
    <property type="entry name" value="RNA_pol_Rpb1_4"/>
</dbReference>
<dbReference type="FunFam" id="4.10.860.120:FF:000001">
    <property type="entry name" value="DNA-directed RNA polymerase subunit beta"/>
    <property type="match status" value="1"/>
</dbReference>
<comment type="catalytic activity">
    <reaction evidence="11 12 13">
        <text>RNA(n) + a ribonucleoside 5'-triphosphate = RNA(n+1) + diphosphate</text>
        <dbReference type="Rhea" id="RHEA:21248"/>
        <dbReference type="Rhea" id="RHEA-COMP:14527"/>
        <dbReference type="Rhea" id="RHEA-COMP:17342"/>
        <dbReference type="ChEBI" id="CHEBI:33019"/>
        <dbReference type="ChEBI" id="CHEBI:61557"/>
        <dbReference type="ChEBI" id="CHEBI:140395"/>
        <dbReference type="EC" id="2.7.7.6"/>
    </reaction>
</comment>
<dbReference type="Pfam" id="PF04997">
    <property type="entry name" value="RNA_pol_Rpb1_1"/>
    <property type="match status" value="1"/>
</dbReference>
<evidence type="ECO:0000256" key="4">
    <source>
        <dbReference type="ARBA" id="ARBA00022478"/>
    </source>
</evidence>
<evidence type="ECO:0000256" key="12">
    <source>
        <dbReference type="HAMAP-Rule" id="MF_01322"/>
    </source>
</evidence>
<keyword evidence="14" id="KW-0175">Coiled coil</keyword>
<dbReference type="InterPro" id="IPR038120">
    <property type="entry name" value="Rpb1_funnel_sf"/>
</dbReference>
<comment type="caution">
    <text evidence="17">The sequence shown here is derived from an EMBL/GenBank/DDBJ whole genome shotgun (WGS) entry which is preliminary data.</text>
</comment>
<dbReference type="RefSeq" id="WP_088711296.1">
    <property type="nucleotide sequence ID" value="NZ_NFZT01000001.1"/>
</dbReference>
<dbReference type="InterPro" id="IPR045867">
    <property type="entry name" value="DNA-dir_RpoC_beta_prime"/>
</dbReference>
<comment type="function">
    <text evidence="12 13">DNA-dependent RNA polymerase catalyzes the transcription of DNA into RNA using the four ribonucleoside triphosphates as substrates.</text>
</comment>
<dbReference type="GO" id="GO:0008270">
    <property type="term" value="F:zinc ion binding"/>
    <property type="evidence" value="ECO:0007669"/>
    <property type="project" value="UniProtKB-UniRule"/>
</dbReference>
<dbReference type="GO" id="GO:0000287">
    <property type="term" value="F:magnesium ion binding"/>
    <property type="evidence" value="ECO:0007669"/>
    <property type="project" value="UniProtKB-UniRule"/>
</dbReference>
<feature type="binding site" evidence="12">
    <location>
        <position position="71"/>
    </location>
    <ligand>
        <name>Zn(2+)</name>
        <dbReference type="ChEBI" id="CHEBI:29105"/>
        <label>1</label>
    </ligand>
</feature>
<dbReference type="PANTHER" id="PTHR19376:SF54">
    <property type="entry name" value="DNA-DIRECTED RNA POLYMERASE SUBUNIT BETA"/>
    <property type="match status" value="1"/>
</dbReference>
<dbReference type="SUPFAM" id="SSF64484">
    <property type="entry name" value="beta and beta-prime subunits of DNA dependent RNA-polymerase"/>
    <property type="match status" value="1"/>
</dbReference>